<accession>A0ABR1KVH9</accession>
<feature type="chain" id="PRO_5047128230" description="cellulase" evidence="8">
    <location>
        <begin position="19"/>
        <end position="376"/>
    </location>
</feature>
<evidence type="ECO:0000256" key="3">
    <source>
        <dbReference type="ARBA" id="ARBA00012601"/>
    </source>
</evidence>
<evidence type="ECO:0000256" key="7">
    <source>
        <dbReference type="SAM" id="MobiDB-lite"/>
    </source>
</evidence>
<dbReference type="SUPFAM" id="SSF51445">
    <property type="entry name" value="(Trans)glycosidases"/>
    <property type="match status" value="1"/>
</dbReference>
<reference evidence="10 11" key="1">
    <citation type="submission" date="2024-04" db="EMBL/GenBank/DDBJ databases">
        <title>Phyllosticta paracitricarpa is synonymous to the EU quarantine fungus P. citricarpa based on phylogenomic analyses.</title>
        <authorList>
            <consortium name="Lawrence Berkeley National Laboratory"/>
            <person name="Van Ingen-Buijs V.A."/>
            <person name="Van Westerhoven A.C."/>
            <person name="Haridas S."/>
            <person name="Skiadas P."/>
            <person name="Martin F."/>
            <person name="Groenewald J.Z."/>
            <person name="Crous P.W."/>
            <person name="Seidl M.F."/>
        </authorList>
    </citation>
    <scope>NUCLEOTIDE SEQUENCE [LARGE SCALE GENOMIC DNA]</scope>
    <source>
        <strain evidence="10 11">CBS 123371</strain>
    </source>
</reference>
<keyword evidence="5 6" id="KW-0326">Glycosidase</keyword>
<organism evidence="10 11">
    <name type="scientific">Phyllosticta citriasiana</name>
    <dbReference type="NCBI Taxonomy" id="595635"/>
    <lineage>
        <taxon>Eukaryota</taxon>
        <taxon>Fungi</taxon>
        <taxon>Dikarya</taxon>
        <taxon>Ascomycota</taxon>
        <taxon>Pezizomycotina</taxon>
        <taxon>Dothideomycetes</taxon>
        <taxon>Dothideomycetes incertae sedis</taxon>
        <taxon>Botryosphaeriales</taxon>
        <taxon>Phyllostictaceae</taxon>
        <taxon>Phyllosticta</taxon>
    </lineage>
</organism>
<dbReference type="InterPro" id="IPR017853">
    <property type="entry name" value="GH"/>
</dbReference>
<dbReference type="PANTHER" id="PTHR34142">
    <property type="entry name" value="ENDO-BETA-1,4-GLUCANASE A"/>
    <property type="match status" value="1"/>
</dbReference>
<evidence type="ECO:0000259" key="9">
    <source>
        <dbReference type="Pfam" id="PF00150"/>
    </source>
</evidence>
<sequence length="376" mass="41938">MRFLSFLVAASAAGFALAAPHDKYGQQQKAVRRWNQSPPPSSQKPSPPTQPPLPGNGRSLGKLQYIGVNEAGPEFGEGNVPGQLGKDYVWPDPNTMQTVIDYGMNMFRVNILMERLIPDLRGQLDEAYSRDLKATVDFLTGKGVVTMISAHNYGRFKQQQVITDVEGFKMWWTTAATLFKDNKLVAFDTNNEYKEMDQQLVVRLNQAAIDGIREAGAVDQMITVEGNDWTGAWKWVKLGGNSDTMGGFIDPAHPGDPSRIVYQMHQYSDQDGSGNSDQCVSGTIMAERLNAATDWLRANKKKGIIGEFAGGANPTCYDAIRGGLRFMEQNSDVWIGALWWAKGRWWKNTNYKFDFEPPDGIAWKNYGPILKEFIHG</sequence>
<proteinExistence type="inferred from homology"/>
<dbReference type="Gene3D" id="3.20.20.80">
    <property type="entry name" value="Glycosidases"/>
    <property type="match status" value="1"/>
</dbReference>
<feature type="domain" description="Glycoside hydrolase family 5" evidence="9">
    <location>
        <begin position="69"/>
        <end position="343"/>
    </location>
</feature>
<dbReference type="Proteomes" id="UP001363622">
    <property type="component" value="Unassembled WGS sequence"/>
</dbReference>
<evidence type="ECO:0000256" key="6">
    <source>
        <dbReference type="RuleBase" id="RU361153"/>
    </source>
</evidence>
<evidence type="ECO:0000256" key="4">
    <source>
        <dbReference type="ARBA" id="ARBA00022801"/>
    </source>
</evidence>
<dbReference type="EC" id="3.2.1.4" evidence="3"/>
<dbReference type="EMBL" id="JBBPHU010000002">
    <property type="protein sequence ID" value="KAK7522182.1"/>
    <property type="molecule type" value="Genomic_DNA"/>
</dbReference>
<dbReference type="InterPro" id="IPR001547">
    <property type="entry name" value="Glyco_hydro_5"/>
</dbReference>
<feature type="compositionally biased region" description="Pro residues" evidence="7">
    <location>
        <begin position="37"/>
        <end position="54"/>
    </location>
</feature>
<keyword evidence="4 6" id="KW-0378">Hydrolase</keyword>
<dbReference type="PANTHER" id="PTHR34142:SF1">
    <property type="entry name" value="GLYCOSIDE HYDROLASE FAMILY 5 DOMAIN-CONTAINING PROTEIN"/>
    <property type="match status" value="1"/>
</dbReference>
<evidence type="ECO:0000313" key="10">
    <source>
        <dbReference type="EMBL" id="KAK7522182.1"/>
    </source>
</evidence>
<evidence type="ECO:0000256" key="8">
    <source>
        <dbReference type="SAM" id="SignalP"/>
    </source>
</evidence>
<evidence type="ECO:0000256" key="5">
    <source>
        <dbReference type="ARBA" id="ARBA00023295"/>
    </source>
</evidence>
<evidence type="ECO:0000256" key="1">
    <source>
        <dbReference type="ARBA" id="ARBA00000966"/>
    </source>
</evidence>
<comment type="catalytic activity">
    <reaction evidence="1">
        <text>Endohydrolysis of (1-&gt;4)-beta-D-glucosidic linkages in cellulose, lichenin and cereal beta-D-glucans.</text>
        <dbReference type="EC" id="3.2.1.4"/>
    </reaction>
</comment>
<feature type="region of interest" description="Disordered" evidence="7">
    <location>
        <begin position="26"/>
        <end position="59"/>
    </location>
</feature>
<keyword evidence="11" id="KW-1185">Reference proteome</keyword>
<protein>
    <recommendedName>
        <fullName evidence="3">cellulase</fullName>
        <ecNumber evidence="3">3.2.1.4</ecNumber>
    </recommendedName>
</protein>
<name>A0ABR1KVH9_9PEZI</name>
<evidence type="ECO:0000313" key="11">
    <source>
        <dbReference type="Proteomes" id="UP001363622"/>
    </source>
</evidence>
<gene>
    <name evidence="10" type="ORF">IWZ03DRAFT_342474</name>
</gene>
<keyword evidence="8" id="KW-0732">Signal</keyword>
<feature type="signal peptide" evidence="8">
    <location>
        <begin position="1"/>
        <end position="18"/>
    </location>
</feature>
<evidence type="ECO:0000256" key="2">
    <source>
        <dbReference type="ARBA" id="ARBA00005641"/>
    </source>
</evidence>
<comment type="caution">
    <text evidence="10">The sequence shown here is derived from an EMBL/GenBank/DDBJ whole genome shotgun (WGS) entry which is preliminary data.</text>
</comment>
<comment type="similarity">
    <text evidence="2 6">Belongs to the glycosyl hydrolase 5 (cellulase A) family.</text>
</comment>
<dbReference type="Pfam" id="PF00150">
    <property type="entry name" value="Cellulase"/>
    <property type="match status" value="1"/>
</dbReference>